<dbReference type="Proteomes" id="UP000008291">
    <property type="component" value="Chromosome"/>
</dbReference>
<dbReference type="KEGG" id="tbd:Tbd_1819"/>
<dbReference type="RefSeq" id="WP_011312331.1">
    <property type="nucleotide sequence ID" value="NC_007404.1"/>
</dbReference>
<sequence length="253" mass="27299">MRSHALTPLALTLATLAIPAHAGAMTGGATEWTQIANHVELVMQVSEAINTTSNTLMTAQATMQQLRQLPQSVTNSMNGPALEKVRALAEAYRVMSQARGTYEDAAGVLRKAATDSERLGITPSELLRLKADAAYKHGGVYQRSYEQEQEKLRRLAETSRDVQNQANTVKSIDANVKGIQFLATQNVQMQATLADIAGSISTANANAAEAARLAAVEKGRAADREREMRAARARAARTPDAGIKMPFEQQLVK</sequence>
<feature type="signal peptide" evidence="1">
    <location>
        <begin position="1"/>
        <end position="22"/>
    </location>
</feature>
<proteinExistence type="predicted"/>
<dbReference type="HOGENOM" id="CLU_1098098_0_0_4"/>
<keyword evidence="3" id="KW-1185">Reference proteome</keyword>
<dbReference type="OrthoDB" id="8217233at2"/>
<dbReference type="EMBL" id="CP000116">
    <property type="protein sequence ID" value="AAZ97772.1"/>
    <property type="molecule type" value="Genomic_DNA"/>
</dbReference>
<evidence type="ECO:0008006" key="4">
    <source>
        <dbReference type="Google" id="ProtNLM"/>
    </source>
</evidence>
<gene>
    <name evidence="2" type="ordered locus">Tbd_1819</name>
</gene>
<evidence type="ECO:0000313" key="3">
    <source>
        <dbReference type="Proteomes" id="UP000008291"/>
    </source>
</evidence>
<keyword evidence="1" id="KW-0732">Signal</keyword>
<dbReference type="AlphaFoldDB" id="Q3SHW1"/>
<dbReference type="STRING" id="292415.Tbd_1819"/>
<protein>
    <recommendedName>
        <fullName evidence="4">Conjugal transfer protein TrbJ</fullName>
    </recommendedName>
</protein>
<feature type="chain" id="PRO_5004228808" description="Conjugal transfer protein TrbJ" evidence="1">
    <location>
        <begin position="23"/>
        <end position="253"/>
    </location>
</feature>
<accession>Q3SHW1</accession>
<organism evidence="2 3">
    <name type="scientific">Thiobacillus denitrificans (strain ATCC 25259 / T1)</name>
    <dbReference type="NCBI Taxonomy" id="292415"/>
    <lineage>
        <taxon>Bacteria</taxon>
        <taxon>Pseudomonadati</taxon>
        <taxon>Pseudomonadota</taxon>
        <taxon>Betaproteobacteria</taxon>
        <taxon>Nitrosomonadales</taxon>
        <taxon>Thiobacillaceae</taxon>
        <taxon>Thiobacillus</taxon>
    </lineage>
</organism>
<name>Q3SHW1_THIDA</name>
<dbReference type="eggNOG" id="COG5314">
    <property type="taxonomic scope" value="Bacteria"/>
</dbReference>
<evidence type="ECO:0000313" key="2">
    <source>
        <dbReference type="EMBL" id="AAZ97772.1"/>
    </source>
</evidence>
<reference evidence="2 3" key="1">
    <citation type="journal article" date="2006" name="J. Bacteriol.">
        <title>The genome sequence of the obligately chemolithoautotrophic, facultatively anaerobic bacterium Thiobacillus denitrificans.</title>
        <authorList>
            <person name="Beller H.R."/>
            <person name="Chain P.S."/>
            <person name="Letain T.E."/>
            <person name="Chakicherla A."/>
            <person name="Larimer F.W."/>
            <person name="Richardson P.M."/>
            <person name="Coleman M.A."/>
            <person name="Wood A.P."/>
            <person name="Kelly D.P."/>
        </authorList>
    </citation>
    <scope>NUCLEOTIDE SEQUENCE [LARGE SCALE GENOMIC DNA]</scope>
    <source>
        <strain evidence="2 3">ATCC 25259</strain>
    </source>
</reference>
<evidence type="ECO:0000256" key="1">
    <source>
        <dbReference type="SAM" id="SignalP"/>
    </source>
</evidence>